<accession>A0A7C8Q8D3</accession>
<reference evidence="3 4" key="1">
    <citation type="submission" date="2019-06" db="EMBL/GenBank/DDBJ databases">
        <authorList>
            <person name="Palmer J.M."/>
        </authorList>
    </citation>
    <scope>NUCLEOTIDE SEQUENCE [LARGE SCALE GENOMIC DNA]</scope>
    <source>
        <strain evidence="3 4">TWF191</strain>
    </source>
</reference>
<dbReference type="Proteomes" id="UP000483672">
    <property type="component" value="Unassembled WGS sequence"/>
</dbReference>
<sequence>MSNTTQHSNVNPKSTNQPTHDNRNGINSSTHKPSPNGSPSKFITSKMATESSSGLQSVNILQKKSRLVNLAPELQLEIFSYCTPHNLCQLAGTCKAINKIVKPILWSKLDMIMTNAPDYQDWRRGCLNEERMDKMARATRLFNDSDLGYGSVTKIMMFMGGEPERQNGKAATEGDLLELVKERIQDGRMPNVRYLHVELCRDYLFRDGFPQLAGSPKSRAGRLIQALKTYSRSKAQSDFCLELSYSCSSIKDILPDFNYSNLTFLNLSFKNPIADRGGLKNYTEHSNQAYDILALTKLLSAATNLRDLGLLPRPVTPRVEDEMPHRPQPASTKLLQALQTALFGLKKHRSLHVCDFMFDPSFFPAPPSNVKYVCYSCLERVSKSWWDQFAAYDFPIVETMVIHYQGELADLPSRRNWWRGIDDGKTAVEDGGYDGLQHWKFKIHNVAISTLREFICDEERCHLLPTDLVECIVRKNKNIQDEWEEILAKRYADNLSAECKGRLVSPLKDKVMQQIQKRLQDQFLDRFRDGRNGRNEEEEVRLFMTAYAKEMMHWIQGKNQHKYFGELITTAKRLSFEDF</sequence>
<gene>
    <name evidence="3" type="ORF">TWF191_003187</name>
</gene>
<dbReference type="EMBL" id="WIPF01000173">
    <property type="protein sequence ID" value="KAF3201966.1"/>
    <property type="molecule type" value="Genomic_DNA"/>
</dbReference>
<dbReference type="InterPro" id="IPR001810">
    <property type="entry name" value="F-box_dom"/>
</dbReference>
<dbReference type="InterPro" id="IPR036047">
    <property type="entry name" value="F-box-like_dom_sf"/>
</dbReference>
<evidence type="ECO:0000313" key="3">
    <source>
        <dbReference type="EMBL" id="KAF3201966.1"/>
    </source>
</evidence>
<name>A0A7C8Q8D3_ORBOL</name>
<evidence type="ECO:0000259" key="2">
    <source>
        <dbReference type="Pfam" id="PF12937"/>
    </source>
</evidence>
<feature type="region of interest" description="Disordered" evidence="1">
    <location>
        <begin position="1"/>
        <end position="48"/>
    </location>
</feature>
<dbReference type="Gene3D" id="1.20.1280.50">
    <property type="match status" value="1"/>
</dbReference>
<evidence type="ECO:0000256" key="1">
    <source>
        <dbReference type="SAM" id="MobiDB-lite"/>
    </source>
</evidence>
<dbReference type="Pfam" id="PF12937">
    <property type="entry name" value="F-box-like"/>
    <property type="match status" value="1"/>
</dbReference>
<dbReference type="AlphaFoldDB" id="A0A7C8Q8D3"/>
<evidence type="ECO:0000313" key="4">
    <source>
        <dbReference type="Proteomes" id="UP000483672"/>
    </source>
</evidence>
<dbReference type="SUPFAM" id="SSF81383">
    <property type="entry name" value="F-box domain"/>
    <property type="match status" value="1"/>
</dbReference>
<organism evidence="3 4">
    <name type="scientific">Orbilia oligospora</name>
    <name type="common">Nematode-trapping fungus</name>
    <name type="synonym">Arthrobotrys oligospora</name>
    <dbReference type="NCBI Taxonomy" id="2813651"/>
    <lineage>
        <taxon>Eukaryota</taxon>
        <taxon>Fungi</taxon>
        <taxon>Dikarya</taxon>
        <taxon>Ascomycota</taxon>
        <taxon>Pezizomycotina</taxon>
        <taxon>Orbiliomycetes</taxon>
        <taxon>Orbiliales</taxon>
        <taxon>Orbiliaceae</taxon>
        <taxon>Orbilia</taxon>
    </lineage>
</organism>
<protein>
    <recommendedName>
        <fullName evidence="2">F-box domain-containing protein</fullName>
    </recommendedName>
</protein>
<feature type="domain" description="F-box" evidence="2">
    <location>
        <begin position="72"/>
        <end position="110"/>
    </location>
</feature>
<proteinExistence type="predicted"/>
<comment type="caution">
    <text evidence="3">The sequence shown here is derived from an EMBL/GenBank/DDBJ whole genome shotgun (WGS) entry which is preliminary data.</text>
</comment>